<dbReference type="InterPro" id="IPR005301">
    <property type="entry name" value="MOB_kinase_act_fam"/>
</dbReference>
<name>A0A913WW69_EXADI</name>
<feature type="binding site" evidence="1">
    <location>
        <position position="83"/>
    </location>
    <ligand>
        <name>Zn(2+)</name>
        <dbReference type="ChEBI" id="CHEBI:29105"/>
    </ligand>
</feature>
<sequence length="139" mass="15865">MEWLMGKGKKKIINTEEVKENKPYLEEVYLTCTIMNKTEILDVLAKPEGIDYNEWIATHTLGHFNTINLLYGCISEVCTATTCPMMSAPGGLPYSWQGEEKGKKTKTLIPAPQYIDYVMTYVEKHVQDNTVFPSKFGKY</sequence>
<dbReference type="InterPro" id="IPR036703">
    <property type="entry name" value="MOB_kinase_act_sf"/>
</dbReference>
<protein>
    <submittedName>
        <fullName evidence="2">Uncharacterized protein</fullName>
    </submittedName>
</protein>
<keyword evidence="1" id="KW-0479">Metal-binding</keyword>
<dbReference type="OrthoDB" id="8170117at2759"/>
<feature type="binding site" evidence="1">
    <location>
        <position position="78"/>
    </location>
    <ligand>
        <name>Zn(2+)</name>
        <dbReference type="ChEBI" id="CHEBI:29105"/>
    </ligand>
</feature>
<organism evidence="2 3">
    <name type="scientific">Exaiptasia diaphana</name>
    <name type="common">Tropical sea anemone</name>
    <name type="synonym">Aiptasia pulchella</name>
    <dbReference type="NCBI Taxonomy" id="2652724"/>
    <lineage>
        <taxon>Eukaryota</taxon>
        <taxon>Metazoa</taxon>
        <taxon>Cnidaria</taxon>
        <taxon>Anthozoa</taxon>
        <taxon>Hexacorallia</taxon>
        <taxon>Actiniaria</taxon>
        <taxon>Aiptasiidae</taxon>
        <taxon>Exaiptasia</taxon>
    </lineage>
</organism>
<dbReference type="PANTHER" id="PTHR22599">
    <property type="entry name" value="MPS ONE BINDER KINASE ACTIVATOR-LIKE MOB"/>
    <property type="match status" value="1"/>
</dbReference>
<dbReference type="Proteomes" id="UP000887567">
    <property type="component" value="Unplaced"/>
</dbReference>
<dbReference type="GeneID" id="110234033"/>
<keyword evidence="1" id="KW-0862">Zinc</keyword>
<proteinExistence type="predicted"/>
<evidence type="ECO:0000313" key="2">
    <source>
        <dbReference type="EnsemblMetazoa" id="XP_020895048.1"/>
    </source>
</evidence>
<accession>A0A913WW69</accession>
<evidence type="ECO:0000313" key="3">
    <source>
        <dbReference type="Proteomes" id="UP000887567"/>
    </source>
</evidence>
<dbReference type="SUPFAM" id="SSF101152">
    <property type="entry name" value="Mob1/phocein"/>
    <property type="match status" value="1"/>
</dbReference>
<dbReference type="Pfam" id="PF03637">
    <property type="entry name" value="Mob1_phocein"/>
    <property type="match status" value="1"/>
</dbReference>
<dbReference type="SMART" id="SM01388">
    <property type="entry name" value="Mob1_phocein"/>
    <property type="match status" value="1"/>
</dbReference>
<keyword evidence="3" id="KW-1185">Reference proteome</keyword>
<dbReference type="EnsemblMetazoa" id="XM_021039389.2">
    <property type="protein sequence ID" value="XP_020895048.1"/>
    <property type="gene ID" value="LOC110234033"/>
</dbReference>
<dbReference type="AlphaFoldDB" id="A0A913WW69"/>
<reference evidence="2" key="1">
    <citation type="submission" date="2022-11" db="UniProtKB">
        <authorList>
            <consortium name="EnsemblMetazoa"/>
        </authorList>
    </citation>
    <scope>IDENTIFICATION</scope>
</reference>
<dbReference type="Gene3D" id="1.20.140.30">
    <property type="entry name" value="MOB kinase activator"/>
    <property type="match status" value="1"/>
</dbReference>
<evidence type="ECO:0000256" key="1">
    <source>
        <dbReference type="PIRSR" id="PIRSR605301-1"/>
    </source>
</evidence>
<dbReference type="RefSeq" id="XP_020895048.1">
    <property type="nucleotide sequence ID" value="XM_021039389.2"/>
</dbReference>